<comment type="caution">
    <text evidence="1">The sequence shown here is derived from an EMBL/GenBank/DDBJ whole genome shotgun (WGS) entry which is preliminary data.</text>
</comment>
<reference evidence="2" key="1">
    <citation type="journal article" date="2023" name="Nat. Plants">
        <title>Single-cell RNA sequencing provides a high-resolution roadmap for understanding the multicellular compartmentation of specialized metabolism.</title>
        <authorList>
            <person name="Sun S."/>
            <person name="Shen X."/>
            <person name="Li Y."/>
            <person name="Li Y."/>
            <person name="Wang S."/>
            <person name="Li R."/>
            <person name="Zhang H."/>
            <person name="Shen G."/>
            <person name="Guo B."/>
            <person name="Wei J."/>
            <person name="Xu J."/>
            <person name="St-Pierre B."/>
            <person name="Chen S."/>
            <person name="Sun C."/>
        </authorList>
    </citation>
    <scope>NUCLEOTIDE SEQUENCE [LARGE SCALE GENOMIC DNA]</scope>
</reference>
<accession>A0ACC0BB21</accession>
<organism evidence="1 2">
    <name type="scientific">Catharanthus roseus</name>
    <name type="common">Madagascar periwinkle</name>
    <name type="synonym">Vinca rosea</name>
    <dbReference type="NCBI Taxonomy" id="4058"/>
    <lineage>
        <taxon>Eukaryota</taxon>
        <taxon>Viridiplantae</taxon>
        <taxon>Streptophyta</taxon>
        <taxon>Embryophyta</taxon>
        <taxon>Tracheophyta</taxon>
        <taxon>Spermatophyta</taxon>
        <taxon>Magnoliopsida</taxon>
        <taxon>eudicotyledons</taxon>
        <taxon>Gunneridae</taxon>
        <taxon>Pentapetalae</taxon>
        <taxon>asterids</taxon>
        <taxon>lamiids</taxon>
        <taxon>Gentianales</taxon>
        <taxon>Apocynaceae</taxon>
        <taxon>Rauvolfioideae</taxon>
        <taxon>Vinceae</taxon>
        <taxon>Catharanthinae</taxon>
        <taxon>Catharanthus</taxon>
    </lineage>
</organism>
<proteinExistence type="predicted"/>
<name>A0ACC0BB21_CATRO</name>
<dbReference type="EMBL" id="CM044704">
    <property type="protein sequence ID" value="KAI5669836.1"/>
    <property type="molecule type" value="Genomic_DNA"/>
</dbReference>
<keyword evidence="2" id="KW-1185">Reference proteome</keyword>
<dbReference type="Proteomes" id="UP001060085">
    <property type="component" value="Linkage Group LG04"/>
</dbReference>
<evidence type="ECO:0000313" key="2">
    <source>
        <dbReference type="Proteomes" id="UP001060085"/>
    </source>
</evidence>
<gene>
    <name evidence="1" type="ORF">M9H77_19689</name>
</gene>
<evidence type="ECO:0000313" key="1">
    <source>
        <dbReference type="EMBL" id="KAI5669836.1"/>
    </source>
</evidence>
<sequence>MDFQVGSKLQTLLFLIAIFIILNAQDFAASATYNLKNETDRLALLNIKLQISDDPTGVLKSWNNSNHHCHWEGVTCNVRHQRVTNLTLQGHNLLGLISPHIGNLSFLKSLDLGGNRFYGEIPQEIGRLFRLRNLNFSSNSLSGEIPVNLSQCSELRYLRILQNKLVGKIPPELSSLKKLVSLNFFQNNLTKEIPSSLGNLSSLRALILSFNNLEGNLPNEIGSLKNLWSLSLTSNKFSGVIPHSVYNISTLSVVSLSENLFEGELPSDIGFKMPNLQLFYIGKNNFQGKIPVSIVNATNLEVLDLPANKFQGHVPMNLGNLPSLQRLNLVKNLLGGSNTNTNADLDFITSLTNCSDLQLLSLRDNNFGGKLPQSIGKLSLQIQQIDLGSNNISGNIPISLMRLVNLYALYMENNFFTGTIPMNFHKLEHLQALYLHTNMLNGVVPSTLCNITSLYELFLHTNNLEGTLPSCFSEIQSLKTFVIYGNKLSGIVPPAFFGNSFSLTELDVSNNLFIGPLPPEVGRLANIIYFDVSHNNFSGQIPATLGDCSNLRFLNMKNNFFTGRIPLNLASLKAIEELDLSQNKLTGEIPKDLQRLPNLNYLNLTSNNLEGEVPKNGVFGNSSQVILDGNFRLCGGIPELRLPSCPIHKKTKKNRTLLIIISSTMSSLFAMILISSMFLYFYRRSRHQKNESSSIPSGKDNFLRISYHELQRATNGFSQENIVGTGNFGVVYKGQLDPQGGKLVAIKVLDLTKTGVSKSFKAECNALKNIRHRNLVSLLTYCSSTDSKGNDFKALIYEFMENGSLDMWLHPKTLNESRLRNLDVLSRLNIAIDVASALQYLHHHCGFVIVHCDLKPSNILLDSDLTAHVGDFGLAKLLPKISIASSGNRTSSSIAVKGTIGYAAPEYAMGGEVTVQGDVYSYGILLLEMFTGKMPTDEIFINDLNLRNYVKQSLTKEGLAEEILDHFLSSRDEEDDKIEVESHQHGSTNANFLRGNSYSILEMDCIFSILKVGLKCSEISPNDRMDMNEVTRQLQHIKDVFLRTEKKIEHLTIKQQKHPNL</sequence>
<protein>
    <submittedName>
        <fullName evidence="1">Uncharacterized protein</fullName>
    </submittedName>
</protein>